<reference evidence="2 3" key="1">
    <citation type="journal article" date="2019" name="Int. J. Syst. Evol. Microbiol.">
        <title>The Global Catalogue of Microorganisms (GCM) 10K type strain sequencing project: providing services to taxonomists for standard genome sequencing and annotation.</title>
        <authorList>
            <consortium name="The Broad Institute Genomics Platform"/>
            <consortium name="The Broad Institute Genome Sequencing Center for Infectious Disease"/>
            <person name="Wu L."/>
            <person name="Ma J."/>
        </authorList>
    </citation>
    <scope>NUCLEOTIDE SEQUENCE [LARGE SCALE GENOMIC DNA]</scope>
    <source>
        <strain evidence="2 3">JCM 6307</strain>
    </source>
</reference>
<organism evidence="2 3">
    <name type="scientific">Streptomyces thermolineatus</name>
    <dbReference type="NCBI Taxonomy" id="44033"/>
    <lineage>
        <taxon>Bacteria</taxon>
        <taxon>Bacillati</taxon>
        <taxon>Actinomycetota</taxon>
        <taxon>Actinomycetes</taxon>
        <taxon>Kitasatosporales</taxon>
        <taxon>Streptomycetaceae</taxon>
        <taxon>Streptomyces</taxon>
    </lineage>
</organism>
<feature type="region of interest" description="Disordered" evidence="1">
    <location>
        <begin position="77"/>
        <end position="98"/>
    </location>
</feature>
<dbReference type="EMBL" id="BAAATA010000003">
    <property type="protein sequence ID" value="GAA2474168.1"/>
    <property type="molecule type" value="Genomic_DNA"/>
</dbReference>
<feature type="compositionally biased region" description="Gly residues" evidence="1">
    <location>
        <begin position="1"/>
        <end position="16"/>
    </location>
</feature>
<evidence type="ECO:0008006" key="4">
    <source>
        <dbReference type="Google" id="ProtNLM"/>
    </source>
</evidence>
<keyword evidence="3" id="KW-1185">Reference proteome</keyword>
<comment type="caution">
    <text evidence="2">The sequence shown here is derived from an EMBL/GenBank/DDBJ whole genome shotgun (WGS) entry which is preliminary data.</text>
</comment>
<sequence>MAALIGAGGCDSGGTYSGARGRDNFDQDDVQAVVVECAGRGRPAATVKVTVADENRKYFVGVKFLDSEGKVLDQASRKLTPEGDASDGGISGNVEIPMNEPEAAGRVASCRLSEAF</sequence>
<evidence type="ECO:0000313" key="3">
    <source>
        <dbReference type="Proteomes" id="UP001501358"/>
    </source>
</evidence>
<gene>
    <name evidence="2" type="ORF">GCM10010406_07730</name>
</gene>
<evidence type="ECO:0000313" key="2">
    <source>
        <dbReference type="EMBL" id="GAA2474168.1"/>
    </source>
</evidence>
<dbReference type="Proteomes" id="UP001501358">
    <property type="component" value="Unassembled WGS sequence"/>
</dbReference>
<evidence type="ECO:0000256" key="1">
    <source>
        <dbReference type="SAM" id="MobiDB-lite"/>
    </source>
</evidence>
<proteinExistence type="predicted"/>
<accession>A0ABN3KXR3</accession>
<protein>
    <recommendedName>
        <fullName evidence="4">Lipoprotein</fullName>
    </recommendedName>
</protein>
<feature type="region of interest" description="Disordered" evidence="1">
    <location>
        <begin position="1"/>
        <end position="24"/>
    </location>
</feature>
<name>A0ABN3KXR3_9ACTN</name>